<keyword evidence="5 12" id="KW-0274">FAD</keyword>
<evidence type="ECO:0000256" key="11">
    <source>
        <dbReference type="PIRSR" id="PIRSR000350-2"/>
    </source>
</evidence>
<keyword evidence="8" id="KW-1015">Disulfide bond</keyword>
<feature type="binding site" evidence="12">
    <location>
        <position position="56"/>
    </location>
    <ligand>
        <name>FAD</name>
        <dbReference type="ChEBI" id="CHEBI:57692"/>
    </ligand>
</feature>
<dbReference type="GO" id="GO:0050660">
    <property type="term" value="F:flavin adenine dinucleotide binding"/>
    <property type="evidence" value="ECO:0007669"/>
    <property type="project" value="InterPro"/>
</dbReference>
<dbReference type="FunFam" id="3.30.390.30:FF:000001">
    <property type="entry name" value="Dihydrolipoyl dehydrogenase"/>
    <property type="match status" value="1"/>
</dbReference>
<evidence type="ECO:0000256" key="9">
    <source>
        <dbReference type="ARBA" id="ARBA00023284"/>
    </source>
</evidence>
<dbReference type="PANTHER" id="PTHR22912:SF160">
    <property type="entry name" value="DIHYDROLIPOYL DEHYDROGENASE"/>
    <property type="match status" value="1"/>
</dbReference>
<evidence type="ECO:0000313" key="19">
    <source>
        <dbReference type="Proteomes" id="UP001154095"/>
    </source>
</evidence>
<gene>
    <name evidence="18" type="primary">pdhD_2</name>
    <name evidence="18" type="ORF">ERYAMS2_01841</name>
    <name evidence="17" type="ORF">ERYAMS_01543</name>
</gene>
<evidence type="ECO:0000256" key="12">
    <source>
        <dbReference type="PIRSR" id="PIRSR000350-3"/>
    </source>
</evidence>
<dbReference type="NCBIfam" id="TIGR01350">
    <property type="entry name" value="lipoamide_DH"/>
    <property type="match status" value="1"/>
</dbReference>
<feature type="domain" description="FAD/NAD(P)-binding" evidence="16">
    <location>
        <begin position="11"/>
        <end position="330"/>
    </location>
</feature>
<accession>A0AAU9VLE6</accession>
<feature type="binding site" evidence="12">
    <location>
        <position position="315"/>
    </location>
    <ligand>
        <name>FAD</name>
        <dbReference type="ChEBI" id="CHEBI:57692"/>
    </ligand>
</feature>
<dbReference type="EMBL" id="OW659477">
    <property type="protein sequence ID" value="CAH2763674.1"/>
    <property type="molecule type" value="Genomic_DNA"/>
</dbReference>
<evidence type="ECO:0000256" key="1">
    <source>
        <dbReference type="ARBA" id="ARBA00007532"/>
    </source>
</evidence>
<feature type="active site" description="Proton acceptor" evidence="11">
    <location>
        <position position="447"/>
    </location>
</feature>
<dbReference type="InterPro" id="IPR001100">
    <property type="entry name" value="Pyr_nuc-diS_OxRdtase"/>
</dbReference>
<evidence type="ECO:0000259" key="15">
    <source>
        <dbReference type="Pfam" id="PF02852"/>
    </source>
</evidence>
<dbReference type="GO" id="GO:0004148">
    <property type="term" value="F:dihydrolipoyl dehydrogenase (NADH) activity"/>
    <property type="evidence" value="ECO:0007669"/>
    <property type="project" value="UniProtKB-EC"/>
</dbReference>
<evidence type="ECO:0000256" key="13">
    <source>
        <dbReference type="PIRSR" id="PIRSR000350-4"/>
    </source>
</evidence>
<name>A0AAU9VLE6_9FIRM</name>
<evidence type="ECO:0000256" key="7">
    <source>
        <dbReference type="ARBA" id="ARBA00023027"/>
    </source>
</evidence>
<keyword evidence="12" id="KW-0547">Nucleotide-binding</keyword>
<dbReference type="Pfam" id="PF07992">
    <property type="entry name" value="Pyr_redox_2"/>
    <property type="match status" value="1"/>
</dbReference>
<dbReference type="Pfam" id="PF02852">
    <property type="entry name" value="Pyr_redox_dim"/>
    <property type="match status" value="1"/>
</dbReference>
<keyword evidence="6 14" id="KW-0560">Oxidoreductase</keyword>
<evidence type="ECO:0000259" key="16">
    <source>
        <dbReference type="Pfam" id="PF07992"/>
    </source>
</evidence>
<comment type="catalytic activity">
    <reaction evidence="10 14">
        <text>N(6)-[(R)-dihydrolipoyl]-L-lysyl-[protein] + NAD(+) = N(6)-[(R)-lipoyl]-L-lysyl-[protein] + NADH + H(+)</text>
        <dbReference type="Rhea" id="RHEA:15045"/>
        <dbReference type="Rhea" id="RHEA-COMP:10474"/>
        <dbReference type="Rhea" id="RHEA-COMP:10475"/>
        <dbReference type="ChEBI" id="CHEBI:15378"/>
        <dbReference type="ChEBI" id="CHEBI:57540"/>
        <dbReference type="ChEBI" id="CHEBI:57945"/>
        <dbReference type="ChEBI" id="CHEBI:83099"/>
        <dbReference type="ChEBI" id="CHEBI:83100"/>
        <dbReference type="EC" id="1.8.1.4"/>
    </reaction>
</comment>
<organism evidence="18 20">
    <name type="scientific">Erysipelothrix amsterdamensis</name>
    <dbReference type="NCBI Taxonomy" id="2929157"/>
    <lineage>
        <taxon>Bacteria</taxon>
        <taxon>Bacillati</taxon>
        <taxon>Bacillota</taxon>
        <taxon>Erysipelotrichia</taxon>
        <taxon>Erysipelotrichales</taxon>
        <taxon>Erysipelotrichaceae</taxon>
        <taxon>Erysipelothrix</taxon>
    </lineage>
</organism>
<dbReference type="InterPro" id="IPR012999">
    <property type="entry name" value="Pyr_OxRdtase_I_AS"/>
</dbReference>
<dbReference type="Gene3D" id="3.30.390.30">
    <property type="match status" value="1"/>
</dbReference>
<evidence type="ECO:0000313" key="17">
    <source>
        <dbReference type="EMBL" id="CAH2763607.1"/>
    </source>
</evidence>
<proteinExistence type="inferred from homology"/>
<evidence type="ECO:0000256" key="6">
    <source>
        <dbReference type="ARBA" id="ARBA00023002"/>
    </source>
</evidence>
<dbReference type="InterPro" id="IPR016156">
    <property type="entry name" value="FAD/NAD-linked_Rdtase_dimer_sf"/>
</dbReference>
<feature type="binding site" evidence="12">
    <location>
        <begin position="148"/>
        <end position="150"/>
    </location>
    <ligand>
        <name>FAD</name>
        <dbReference type="ChEBI" id="CHEBI:57692"/>
    </ligand>
</feature>
<evidence type="ECO:0000256" key="8">
    <source>
        <dbReference type="ARBA" id="ARBA00023157"/>
    </source>
</evidence>
<dbReference type="SUPFAM" id="SSF55424">
    <property type="entry name" value="FAD/NAD-linked reductases, dimerisation (C-terminal) domain"/>
    <property type="match status" value="1"/>
</dbReference>
<evidence type="ECO:0000256" key="10">
    <source>
        <dbReference type="ARBA" id="ARBA00049187"/>
    </source>
</evidence>
<keyword evidence="19" id="KW-1185">Reference proteome</keyword>
<comment type="miscellaneous">
    <text evidence="14">The active site is a redox-active disulfide bond.</text>
</comment>
<feature type="disulfide bond" description="Redox-active" evidence="13">
    <location>
        <begin position="47"/>
        <end position="52"/>
    </location>
</feature>
<feature type="domain" description="Pyridine nucleotide-disulphide oxidoreductase dimerisation" evidence="15">
    <location>
        <begin position="349"/>
        <end position="456"/>
    </location>
</feature>
<dbReference type="PRINTS" id="PR00368">
    <property type="entry name" value="FADPNR"/>
</dbReference>
<keyword evidence="4 14" id="KW-0285">Flavoprotein</keyword>
<feature type="binding site" evidence="12">
    <location>
        <begin position="184"/>
        <end position="191"/>
    </location>
    <ligand>
        <name>NAD(+)</name>
        <dbReference type="ChEBI" id="CHEBI:57540"/>
    </ligand>
</feature>
<feature type="binding site" evidence="12">
    <location>
        <position position="207"/>
    </location>
    <ligand>
        <name>NAD(+)</name>
        <dbReference type="ChEBI" id="CHEBI:57540"/>
    </ligand>
</feature>
<dbReference type="PROSITE" id="PS00076">
    <property type="entry name" value="PYRIDINE_REDOX_1"/>
    <property type="match status" value="1"/>
</dbReference>
<dbReference type="InterPro" id="IPR050151">
    <property type="entry name" value="Class-I_Pyr_Nuc-Dis_Oxidored"/>
</dbReference>
<dbReference type="EC" id="1.8.1.4" evidence="2 14"/>
<dbReference type="PANTHER" id="PTHR22912">
    <property type="entry name" value="DISULFIDE OXIDOREDUCTASE"/>
    <property type="match status" value="1"/>
</dbReference>
<comment type="similarity">
    <text evidence="1 14">Belongs to the class-I pyridine nucleotide-disulfide oxidoreductase family.</text>
</comment>
<dbReference type="EMBL" id="OW659496">
    <property type="protein sequence ID" value="CAH2763607.1"/>
    <property type="molecule type" value="Genomic_DNA"/>
</dbReference>
<evidence type="ECO:0000256" key="3">
    <source>
        <dbReference type="ARBA" id="ARBA00016961"/>
    </source>
</evidence>
<dbReference type="PIRSF" id="PIRSF000350">
    <property type="entry name" value="Mercury_reductase_MerA"/>
    <property type="match status" value="1"/>
</dbReference>
<dbReference type="RefSeq" id="WP_115355061.1">
    <property type="nucleotide sequence ID" value="NZ_OW659477.1"/>
</dbReference>
<dbReference type="AlphaFoldDB" id="A0AAU9VLE6"/>
<evidence type="ECO:0000256" key="4">
    <source>
        <dbReference type="ARBA" id="ARBA00022630"/>
    </source>
</evidence>
<evidence type="ECO:0000256" key="5">
    <source>
        <dbReference type="ARBA" id="ARBA00022827"/>
    </source>
</evidence>
<feature type="binding site" evidence="12">
    <location>
        <position position="274"/>
    </location>
    <ligand>
        <name>NAD(+)</name>
        <dbReference type="ChEBI" id="CHEBI:57540"/>
    </ligand>
</feature>
<sequence>MVVGDFAKQADVIVIGSGPGGYVAAIRAAQLGKKVTIIERDEIGGACLNVGCIPSKAMIHASSEYAKTQTNTPFGLSYGKTSFDMKQAKAWKDKEVVKTLTSGIGALLKKNKIEIVKGEAHFMSEDKIRVVDDMDVQTFSFKDVIIATGSRPIEIPGFKFGKRILDSTGALNLEVVPKSLTIVGGGYIGCELAGVFANLGTEVTILEGAPNILPLFEKDLSAYVVDNFKQKNVTIHTNVKAESAKVENDMVTVTYSQEGKSVTHQSEYVLVTVGRRPNTDDLGLEYAGVTVGQRGLIEVNDQGLTNVAHIYAIGDIIPGPALAHKASYEAKVVAEVIAGKTAGFDYTVIPSVSYTHPEIAVVGMNAVEAKDQGIQAKAFKFPYAANGRALSMDDTQGFVRLTVETETGFILGAEIVGAQASELLAELTMAIESQLTVEDVSLIIHTHPSLSEMIMDTAELALGSPIHL</sequence>
<dbReference type="InterPro" id="IPR036188">
    <property type="entry name" value="FAD/NAD-bd_sf"/>
</dbReference>
<dbReference type="InterPro" id="IPR006258">
    <property type="entry name" value="Lipoamide_DH"/>
</dbReference>
<dbReference type="Proteomes" id="UP001154111">
    <property type="component" value="Chromosome"/>
</dbReference>
<reference evidence="18" key="1">
    <citation type="submission" date="2022-04" db="EMBL/GenBank/DDBJ databases">
        <authorList>
            <person name="Forde T."/>
        </authorList>
    </citation>
    <scope>NUCLEOTIDE SEQUENCE</scope>
    <source>
        <strain evidence="18">A18Y016a</strain>
        <strain evidence="17">A18Y020d</strain>
    </source>
</reference>
<keyword evidence="7 12" id="KW-0520">NAD</keyword>
<dbReference type="InterPro" id="IPR004099">
    <property type="entry name" value="Pyr_nucl-diS_OxRdtase_dimer"/>
</dbReference>
<evidence type="ECO:0000256" key="14">
    <source>
        <dbReference type="RuleBase" id="RU003692"/>
    </source>
</evidence>
<keyword evidence="9 14" id="KW-0676">Redox-active center</keyword>
<comment type="cofactor">
    <cofactor evidence="12 14">
        <name>FAD</name>
        <dbReference type="ChEBI" id="CHEBI:57692"/>
    </cofactor>
    <text evidence="12 14">Binds 1 FAD per subunit.</text>
</comment>
<dbReference type="GO" id="GO:0006103">
    <property type="term" value="P:2-oxoglutarate metabolic process"/>
    <property type="evidence" value="ECO:0007669"/>
    <property type="project" value="TreeGrafter"/>
</dbReference>
<evidence type="ECO:0000256" key="2">
    <source>
        <dbReference type="ARBA" id="ARBA00012608"/>
    </source>
</evidence>
<protein>
    <recommendedName>
        <fullName evidence="3 14">Dihydrolipoyl dehydrogenase</fullName>
        <ecNumber evidence="2 14">1.8.1.4</ecNumber>
    </recommendedName>
</protein>
<dbReference type="Gene3D" id="3.50.50.60">
    <property type="entry name" value="FAD/NAD(P)-binding domain"/>
    <property type="match status" value="2"/>
</dbReference>
<dbReference type="PRINTS" id="PR00411">
    <property type="entry name" value="PNDRDTASEI"/>
</dbReference>
<dbReference type="SUPFAM" id="SSF51905">
    <property type="entry name" value="FAD/NAD(P)-binding domain"/>
    <property type="match status" value="1"/>
</dbReference>
<dbReference type="Proteomes" id="UP001154095">
    <property type="component" value="Chromosome"/>
</dbReference>
<evidence type="ECO:0000313" key="18">
    <source>
        <dbReference type="EMBL" id="CAH2763674.1"/>
    </source>
</evidence>
<dbReference type="InterPro" id="IPR023753">
    <property type="entry name" value="FAD/NAD-binding_dom"/>
</dbReference>
<evidence type="ECO:0000313" key="20">
    <source>
        <dbReference type="Proteomes" id="UP001154111"/>
    </source>
</evidence>